<evidence type="ECO:0000256" key="1">
    <source>
        <dbReference type="SAM" id="MobiDB-lite"/>
    </source>
</evidence>
<dbReference type="AlphaFoldDB" id="A0A0C9V3J1"/>
<keyword evidence="3" id="KW-1185">Reference proteome</keyword>
<evidence type="ECO:0000313" key="2">
    <source>
        <dbReference type="EMBL" id="KIJ36312.1"/>
    </source>
</evidence>
<name>A0A0C9V3J1_SPHS4</name>
<dbReference type="Proteomes" id="UP000054279">
    <property type="component" value="Unassembled WGS sequence"/>
</dbReference>
<dbReference type="HOGENOM" id="CLU_1113650_0_0_1"/>
<gene>
    <name evidence="2" type="ORF">M422DRAFT_261262</name>
</gene>
<accession>A0A0C9V3J1</accession>
<dbReference type="EMBL" id="KN837179">
    <property type="protein sequence ID" value="KIJ36312.1"/>
    <property type="molecule type" value="Genomic_DNA"/>
</dbReference>
<sequence length="250" mass="27108">MFPIPSPQLSSESIYQAYISNEWDNLAEVVIPTYPIPSPWLDQVAAVLESHGTVVHRLRVPSPLRPMSVPHITSLESRPSDLSDPVLSLNSPLNLNAVVFGSKVIEVPPCAVTPSLLGGVPTSKIAERLFNKLHADNVEVIRWSAQSTYIQGAGTPKHGPSIDAVLQMPSDLGESPSLYPADVVILSANLFITRLSAKTNNKGLEYLWHVLEKSPELDFSDTETGSSTSGFSRSPERPIPLPVTTTLIVN</sequence>
<proteinExistence type="predicted"/>
<reference evidence="2 3" key="1">
    <citation type="submission" date="2014-06" db="EMBL/GenBank/DDBJ databases">
        <title>Evolutionary Origins and Diversification of the Mycorrhizal Mutualists.</title>
        <authorList>
            <consortium name="DOE Joint Genome Institute"/>
            <consortium name="Mycorrhizal Genomics Consortium"/>
            <person name="Kohler A."/>
            <person name="Kuo A."/>
            <person name="Nagy L.G."/>
            <person name="Floudas D."/>
            <person name="Copeland A."/>
            <person name="Barry K.W."/>
            <person name="Cichocki N."/>
            <person name="Veneault-Fourrey C."/>
            <person name="LaButti K."/>
            <person name="Lindquist E.A."/>
            <person name="Lipzen A."/>
            <person name="Lundell T."/>
            <person name="Morin E."/>
            <person name="Murat C."/>
            <person name="Riley R."/>
            <person name="Ohm R."/>
            <person name="Sun H."/>
            <person name="Tunlid A."/>
            <person name="Henrissat B."/>
            <person name="Grigoriev I.V."/>
            <person name="Hibbett D.S."/>
            <person name="Martin F."/>
        </authorList>
    </citation>
    <scope>NUCLEOTIDE SEQUENCE [LARGE SCALE GENOMIC DNA]</scope>
    <source>
        <strain evidence="2 3">SS14</strain>
    </source>
</reference>
<evidence type="ECO:0000313" key="3">
    <source>
        <dbReference type="Proteomes" id="UP000054279"/>
    </source>
</evidence>
<feature type="region of interest" description="Disordered" evidence="1">
    <location>
        <begin position="218"/>
        <end position="238"/>
    </location>
</feature>
<organism evidence="2 3">
    <name type="scientific">Sphaerobolus stellatus (strain SS14)</name>
    <dbReference type="NCBI Taxonomy" id="990650"/>
    <lineage>
        <taxon>Eukaryota</taxon>
        <taxon>Fungi</taxon>
        <taxon>Dikarya</taxon>
        <taxon>Basidiomycota</taxon>
        <taxon>Agaricomycotina</taxon>
        <taxon>Agaricomycetes</taxon>
        <taxon>Phallomycetidae</taxon>
        <taxon>Geastrales</taxon>
        <taxon>Sphaerobolaceae</taxon>
        <taxon>Sphaerobolus</taxon>
    </lineage>
</organism>
<feature type="compositionally biased region" description="Polar residues" evidence="1">
    <location>
        <begin position="222"/>
        <end position="232"/>
    </location>
</feature>
<protein>
    <submittedName>
        <fullName evidence="2">Uncharacterized protein</fullName>
    </submittedName>
</protein>
<feature type="non-terminal residue" evidence="2">
    <location>
        <position position="250"/>
    </location>
</feature>